<feature type="compositionally biased region" description="Basic and acidic residues" evidence="1">
    <location>
        <begin position="442"/>
        <end position="451"/>
    </location>
</feature>
<dbReference type="STRING" id="86259.A0A4Z1P4E8"/>
<evidence type="ECO:0000313" key="3">
    <source>
        <dbReference type="Proteomes" id="UP000298493"/>
    </source>
</evidence>
<dbReference type="OrthoDB" id="3913063at2759"/>
<feature type="region of interest" description="Disordered" evidence="1">
    <location>
        <begin position="1"/>
        <end position="59"/>
    </location>
</feature>
<gene>
    <name evidence="2" type="ORF">E6O75_ATG02029</name>
</gene>
<evidence type="ECO:0000256" key="1">
    <source>
        <dbReference type="SAM" id="MobiDB-lite"/>
    </source>
</evidence>
<dbReference type="AlphaFoldDB" id="A0A4Z1P4E8"/>
<feature type="region of interest" description="Disordered" evidence="1">
    <location>
        <begin position="123"/>
        <end position="189"/>
    </location>
</feature>
<reference evidence="2 3" key="1">
    <citation type="submission" date="2019-04" db="EMBL/GenBank/DDBJ databases">
        <title>High contiguity whole genome sequence and gene annotation resource for two Venturia nashicola isolates.</title>
        <authorList>
            <person name="Prokchorchik M."/>
            <person name="Won K."/>
            <person name="Lee Y."/>
            <person name="Choi E.D."/>
            <person name="Segonzac C."/>
            <person name="Sohn K.H."/>
        </authorList>
    </citation>
    <scope>NUCLEOTIDE SEQUENCE [LARGE SCALE GENOMIC DNA]</scope>
    <source>
        <strain evidence="2 3">PRI2</strain>
    </source>
</reference>
<feature type="compositionally biased region" description="Polar residues" evidence="1">
    <location>
        <begin position="35"/>
        <end position="57"/>
    </location>
</feature>
<sequence>MEGDCPSGHVSATPDGSPPNNDTSQQATASRTSTYPGTFDSQQSSRSRPYNNNQASANHIPKYQVTYAYQRGTVPSTSSSFNQFSQTTPNYPHGYGQLGQVVPSYPPNSQGMALYRGSSGPMNSYSNNGTGTPLAGSFNNFGHQDDVSVNRKRQDSSGTRVVSQPKRAKRESTEGDTAQKVGDRDLQTTQPRYGAYSHSFRSPDQARARVTMLQWTPPQDPHRKTPEYAVEMLPYVIQVYDAMVDTTSGFYDKVNAANRILNGKYPAEQLEATAWLIVDEAAALHRHGCCLLPFADPTFELKGTKAFIHEDRQLLFKDRIEAICDTFKVFKSACCEALDGAKPFKIVYGPTKICERTRNNAISNDRRAKKARIISGGSHNSDVHFRGDSEVADKSPDVDIGAQNNATLPTMTSSIAAKVPASFADSQHVGLGAVPSPPLKMEPPRTPRKSDPPTYNGAIHNVLGAHASPSNPPLLPDYLHYDFDPSQYSVGQFRPGLEVQSSTSRLIMPSAEHVDLTGTDTNSAPEETAINSWLRRRDDSDL</sequence>
<feature type="region of interest" description="Disordered" evidence="1">
    <location>
        <begin position="431"/>
        <end position="452"/>
    </location>
</feature>
<feature type="compositionally biased region" description="Polar residues" evidence="1">
    <location>
        <begin position="518"/>
        <end position="531"/>
    </location>
</feature>
<accession>A0A4Z1P4E8</accession>
<protein>
    <submittedName>
        <fullName evidence="2">Uncharacterized protein</fullName>
    </submittedName>
</protein>
<keyword evidence="3" id="KW-1185">Reference proteome</keyword>
<comment type="caution">
    <text evidence="2">The sequence shown here is derived from an EMBL/GenBank/DDBJ whole genome shotgun (WGS) entry which is preliminary data.</text>
</comment>
<feature type="region of interest" description="Disordered" evidence="1">
    <location>
        <begin position="515"/>
        <end position="542"/>
    </location>
</feature>
<feature type="compositionally biased region" description="Basic and acidic residues" evidence="1">
    <location>
        <begin position="143"/>
        <end position="155"/>
    </location>
</feature>
<proteinExistence type="predicted"/>
<name>A0A4Z1P4E8_9PEZI</name>
<dbReference type="Proteomes" id="UP000298493">
    <property type="component" value="Unassembled WGS sequence"/>
</dbReference>
<feature type="compositionally biased region" description="Low complexity" evidence="1">
    <location>
        <begin position="23"/>
        <end position="34"/>
    </location>
</feature>
<dbReference type="EMBL" id="SNSC02000007">
    <property type="protein sequence ID" value="TID22855.1"/>
    <property type="molecule type" value="Genomic_DNA"/>
</dbReference>
<evidence type="ECO:0000313" key="2">
    <source>
        <dbReference type="EMBL" id="TID22855.1"/>
    </source>
</evidence>
<feature type="compositionally biased region" description="Polar residues" evidence="1">
    <location>
        <begin position="123"/>
        <end position="142"/>
    </location>
</feature>
<organism evidence="2 3">
    <name type="scientific">Venturia nashicola</name>
    <dbReference type="NCBI Taxonomy" id="86259"/>
    <lineage>
        <taxon>Eukaryota</taxon>
        <taxon>Fungi</taxon>
        <taxon>Dikarya</taxon>
        <taxon>Ascomycota</taxon>
        <taxon>Pezizomycotina</taxon>
        <taxon>Dothideomycetes</taxon>
        <taxon>Pleosporomycetidae</taxon>
        <taxon>Venturiales</taxon>
        <taxon>Venturiaceae</taxon>
        <taxon>Venturia</taxon>
    </lineage>
</organism>